<sequence>MLNKVSGGNGAVSTLIQNWDSPCQHLLLSGALRKGSLLLF</sequence>
<dbReference type="EMBL" id="CP007139">
    <property type="protein sequence ID" value="AIE87726.1"/>
    <property type="molecule type" value="Genomic_DNA"/>
</dbReference>
<dbReference type="Proteomes" id="UP000027982">
    <property type="component" value="Chromosome"/>
</dbReference>
<accession>A0A068NW98</accession>
<name>A0A068NW98_FIMGI</name>
<protein>
    <submittedName>
        <fullName evidence="1">Uncharacterized protein</fullName>
    </submittedName>
</protein>
<dbReference type="STRING" id="661478.OP10G_4358"/>
<dbReference type="HOGENOM" id="CLU_3290001_0_0_0"/>
<organism evidence="1 2">
    <name type="scientific">Fimbriimonas ginsengisoli Gsoil 348</name>
    <dbReference type="NCBI Taxonomy" id="661478"/>
    <lineage>
        <taxon>Bacteria</taxon>
        <taxon>Bacillati</taxon>
        <taxon>Armatimonadota</taxon>
        <taxon>Fimbriimonadia</taxon>
        <taxon>Fimbriimonadales</taxon>
        <taxon>Fimbriimonadaceae</taxon>
        <taxon>Fimbriimonas</taxon>
    </lineage>
</organism>
<proteinExistence type="predicted"/>
<dbReference type="AlphaFoldDB" id="A0A068NW98"/>
<evidence type="ECO:0000313" key="2">
    <source>
        <dbReference type="Proteomes" id="UP000027982"/>
    </source>
</evidence>
<reference evidence="1 2" key="1">
    <citation type="journal article" date="2014" name="PLoS ONE">
        <title>The first complete genome sequence of the class fimbriimonadia in the phylum armatimonadetes.</title>
        <authorList>
            <person name="Hu Z.Y."/>
            <person name="Wang Y.Z."/>
            <person name="Im W.T."/>
            <person name="Wang S.Y."/>
            <person name="Zhao G.P."/>
            <person name="Zheng H.J."/>
            <person name="Quan Z.X."/>
        </authorList>
    </citation>
    <scope>NUCLEOTIDE SEQUENCE [LARGE SCALE GENOMIC DNA]</scope>
    <source>
        <strain evidence="1">Gsoil 348</strain>
    </source>
</reference>
<evidence type="ECO:0000313" key="1">
    <source>
        <dbReference type="EMBL" id="AIE87726.1"/>
    </source>
</evidence>
<dbReference type="KEGG" id="fgi:OP10G_4358"/>
<keyword evidence="2" id="KW-1185">Reference proteome</keyword>
<gene>
    <name evidence="1" type="ORF">OP10G_4358</name>
</gene>